<dbReference type="InterPro" id="IPR025366">
    <property type="entry name" value="DUF4270"/>
</dbReference>
<dbReference type="PROSITE" id="PS51257">
    <property type="entry name" value="PROKAR_LIPOPROTEIN"/>
    <property type="match status" value="1"/>
</dbReference>
<dbReference type="Proteomes" id="UP001193734">
    <property type="component" value="Unassembled WGS sequence"/>
</dbReference>
<sequence>MKMKFLSGIVLTSILLISCDDTTDTLGNSLTNNVDQFQIITDTFNVRTRSVVVDSVLSRSQYSYLGHMKDPETGTYVTSNYTTQFAVMESFDEMQILPKKDSIFSRNANGEIIADSCRIQIYFYSSMGDSLNPMRLTAYEMKTPVKENELYYTNFDPEAEGMLRSDNKALKVNKVYTPVDLNLKDSLRGMIVDKTNMETVSIPMNTKYYDVDGNEYENYGTYIMRKYYENPDFFKNSYNFIHNVCPGFYIKSTDGVGVMSEVYLTDLVTYYQYESNDSVYTGSLLLSGTKEVLQTTNIQNDRNRIEQLAADSSCTYLKTPAGIFTEVTLPVDEIKFGHERDTVSSAKIVFNRINADDDVKTPYIAPTQILMIPADSLYSFFEENNLPDNKTSFVGTYSGKYNTYTFNNISTLISMMYENKRNGKATENWNKVVLVPITISYNESSSSSSVTNVSNEMSLRSTRLVGGYRNSRQPIKISVIYNRFTKD</sequence>
<proteinExistence type="predicted"/>
<keyword evidence="2" id="KW-1185">Reference proteome</keyword>
<name>A0ABX2AR83_9BACT</name>
<protein>
    <submittedName>
        <fullName evidence="1">DUF4270 domain-containing protein</fullName>
    </submittedName>
</protein>
<organism evidence="1 2">
    <name type="scientific">Xylanibacter rodentium</name>
    <dbReference type="NCBI Taxonomy" id="2736289"/>
    <lineage>
        <taxon>Bacteria</taxon>
        <taxon>Pseudomonadati</taxon>
        <taxon>Bacteroidota</taxon>
        <taxon>Bacteroidia</taxon>
        <taxon>Bacteroidales</taxon>
        <taxon>Prevotellaceae</taxon>
        <taxon>Xylanibacter</taxon>
    </lineage>
</organism>
<accession>A0ABX2AR83</accession>
<evidence type="ECO:0000313" key="1">
    <source>
        <dbReference type="EMBL" id="NPE12949.1"/>
    </source>
</evidence>
<dbReference type="EMBL" id="JABKKE010000001">
    <property type="protein sequence ID" value="NPE12949.1"/>
    <property type="molecule type" value="Genomic_DNA"/>
</dbReference>
<evidence type="ECO:0000313" key="2">
    <source>
        <dbReference type="Proteomes" id="UP001193734"/>
    </source>
</evidence>
<reference evidence="1 2" key="1">
    <citation type="submission" date="2020-05" db="EMBL/GenBank/DDBJ databases">
        <title>Distinct polysaccharide utilization as determinants for interspecies competition between intestinal Prevotella spp.</title>
        <authorList>
            <person name="Galvez E.J.C."/>
            <person name="Iljazovic A."/>
            <person name="Strowig T."/>
        </authorList>
    </citation>
    <scope>NUCLEOTIDE SEQUENCE [LARGE SCALE GENOMIC DNA]</scope>
    <source>
        <strain evidence="1 2">PROD</strain>
    </source>
</reference>
<dbReference type="Pfam" id="PF14092">
    <property type="entry name" value="DUF4270"/>
    <property type="match status" value="1"/>
</dbReference>
<comment type="caution">
    <text evidence="1">The sequence shown here is derived from an EMBL/GenBank/DDBJ whole genome shotgun (WGS) entry which is preliminary data.</text>
</comment>
<gene>
    <name evidence="1" type="ORF">HPS55_01140</name>
</gene>